<dbReference type="PANTHER" id="PTHR32258:SF28">
    <property type="entry name" value="PROTEIN NETWORKED 3A-RELATED"/>
    <property type="match status" value="1"/>
</dbReference>
<feature type="compositionally biased region" description="Low complexity" evidence="2">
    <location>
        <begin position="652"/>
        <end position="662"/>
    </location>
</feature>
<keyword evidence="1" id="KW-0175">Coiled coil</keyword>
<dbReference type="InterPro" id="IPR051861">
    <property type="entry name" value="NET_actin-binding_domain"/>
</dbReference>
<dbReference type="AlphaFoldDB" id="A0A4Q9NTM7"/>
<accession>A0A4Q9NTM7</accession>
<feature type="coiled-coil region" evidence="1">
    <location>
        <begin position="8"/>
        <end position="56"/>
    </location>
</feature>
<name>A0A4Q9NTM7_9APHY</name>
<feature type="region of interest" description="Disordered" evidence="2">
    <location>
        <begin position="755"/>
        <end position="828"/>
    </location>
</feature>
<reference evidence="3 4" key="1">
    <citation type="submission" date="2019-01" db="EMBL/GenBank/DDBJ databases">
        <title>Draft genome sequences of three monokaryotic isolates of the white-rot basidiomycete fungus Dichomitus squalens.</title>
        <authorList>
            <consortium name="DOE Joint Genome Institute"/>
            <person name="Lopez S.C."/>
            <person name="Andreopoulos B."/>
            <person name="Pangilinan J."/>
            <person name="Lipzen A."/>
            <person name="Riley R."/>
            <person name="Ahrendt S."/>
            <person name="Ng V."/>
            <person name="Barry K."/>
            <person name="Daum C."/>
            <person name="Grigoriev I.V."/>
            <person name="Hilden K.S."/>
            <person name="Makela M.R."/>
            <person name="de Vries R.P."/>
        </authorList>
    </citation>
    <scope>NUCLEOTIDE SEQUENCE [LARGE SCALE GENOMIC DNA]</scope>
    <source>
        <strain evidence="3 4">CBS 464.89</strain>
    </source>
</reference>
<evidence type="ECO:0000256" key="2">
    <source>
        <dbReference type="SAM" id="MobiDB-lite"/>
    </source>
</evidence>
<protein>
    <submittedName>
        <fullName evidence="3">Uncharacterized protein</fullName>
    </submittedName>
</protein>
<evidence type="ECO:0000313" key="3">
    <source>
        <dbReference type="EMBL" id="TBU63940.1"/>
    </source>
</evidence>
<evidence type="ECO:0000313" key="4">
    <source>
        <dbReference type="Proteomes" id="UP000292082"/>
    </source>
</evidence>
<organism evidence="3 4">
    <name type="scientific">Dichomitus squalens</name>
    <dbReference type="NCBI Taxonomy" id="114155"/>
    <lineage>
        <taxon>Eukaryota</taxon>
        <taxon>Fungi</taxon>
        <taxon>Dikarya</taxon>
        <taxon>Basidiomycota</taxon>
        <taxon>Agaricomycotina</taxon>
        <taxon>Agaricomycetes</taxon>
        <taxon>Polyporales</taxon>
        <taxon>Polyporaceae</taxon>
        <taxon>Dichomitus</taxon>
    </lineage>
</organism>
<evidence type="ECO:0000256" key="1">
    <source>
        <dbReference type="SAM" id="Coils"/>
    </source>
</evidence>
<feature type="coiled-coil region" evidence="1">
    <location>
        <begin position="210"/>
        <end position="244"/>
    </location>
</feature>
<gene>
    <name evidence="3" type="ORF">BD310DRAFT_807305</name>
</gene>
<feature type="coiled-coil region" evidence="1">
    <location>
        <begin position="481"/>
        <end position="556"/>
    </location>
</feature>
<feature type="coiled-coil region" evidence="1">
    <location>
        <begin position="307"/>
        <end position="440"/>
    </location>
</feature>
<feature type="region of interest" description="Disordered" evidence="2">
    <location>
        <begin position="633"/>
        <end position="729"/>
    </location>
</feature>
<dbReference type="Gene3D" id="1.10.287.1490">
    <property type="match status" value="1"/>
</dbReference>
<dbReference type="SUPFAM" id="SSF90257">
    <property type="entry name" value="Myosin rod fragments"/>
    <property type="match status" value="1"/>
</dbReference>
<dbReference type="EMBL" id="ML145087">
    <property type="protein sequence ID" value="TBU63940.1"/>
    <property type="molecule type" value="Genomic_DNA"/>
</dbReference>
<dbReference type="STRING" id="114155.A0A4Q9NTM7"/>
<keyword evidence="4" id="KW-1185">Reference proteome</keyword>
<dbReference type="PANTHER" id="PTHR32258">
    <property type="entry name" value="PROTEIN NETWORKED 4A"/>
    <property type="match status" value="1"/>
</dbReference>
<proteinExistence type="predicted"/>
<dbReference type="Proteomes" id="UP000292082">
    <property type="component" value="Unassembled WGS sequence"/>
</dbReference>
<sequence length="828" mass="92141">MMQGATDLRNTKFEIEDLRREIVLLHSQIESSGKEKDELSQRLKAVKDAAKQSLQASSKSLEAVRTAMGDLKTRSEESFGAITNLRASIPDVQELRNSVSSAIESIQPHLEPGKQWAESTELKNVMKTLELECSRSQQVADLLRDRLQSVGGELVEAKGRIAELEAAQSDDRAALRKANDIIRGTTGETSGLAASLKEQQNKLCEVLAASAEYEAKLQTTQERLVELQELVARKDAELQTLQTVQHENARLLEIVAEKDACVASLRDIQPEVDRLKDVVVKDEAHAAALRAANSEKDSQMTDLGSRLKRSEGENAELNKTIQELKSELGASNAHGQAVSKDNERLLKEKGALTDKINDLESALGRMRQELADRTDKLQQANIRRQSLEERFEDQAITLRLTRESAGDAQERLLSAEAAHAKALAEVKAKLESDVSVLQEQKLGLQTTMDVMDVALKRQEASLSAIQEEHADRLKQQESTFASRLEMEEKRLQQLAEDLREARSRATSAEDRKLSLDNEIRALREQLHQAQLPCPEIETELRRLRSLVATLEAAEMKNILRAKTLDARYRVGDLNDEEKAFIQTLIQTSQAIHEQELVASRNELRRRDNALKEMRAKAHRLEITLAKHLNDKKAVPIPTPVDHSMIDPTSWMSSAQSSSPAQAPDRDGLQPTNVDIPISTKRTPAVMHTDRRAAAPDSASVHVTSGRYLPAQSPAPQGFRKTTPPDPAINKNANKPYFSRLATDCSDEILDFDDDVLSMRKPTPPSSLGKRRKSKSPFKTADELQAPTPFKRLRSTVRKTEMGGNQTAMTAPKKSLQASGSKPKARKRR</sequence>